<dbReference type="OrthoDB" id="7988398at2"/>
<feature type="transmembrane region" description="Helical" evidence="1">
    <location>
        <begin position="29"/>
        <end position="46"/>
    </location>
</feature>
<evidence type="ECO:0000313" key="3">
    <source>
        <dbReference type="Proteomes" id="UP000321638"/>
    </source>
</evidence>
<dbReference type="AlphaFoldDB" id="A0A5C8PPD7"/>
<comment type="caution">
    <text evidence="2">The sequence shown here is derived from an EMBL/GenBank/DDBJ whole genome shotgun (WGS) entry which is preliminary data.</text>
</comment>
<gene>
    <name evidence="2" type="ORF">FHP25_11200</name>
</gene>
<keyword evidence="3" id="KW-1185">Reference proteome</keyword>
<proteinExistence type="predicted"/>
<feature type="transmembrane region" description="Helical" evidence="1">
    <location>
        <begin position="138"/>
        <end position="158"/>
    </location>
</feature>
<accession>A0A5C8PPD7</accession>
<reference evidence="2 3" key="1">
    <citation type="submission" date="2019-06" db="EMBL/GenBank/DDBJ databases">
        <title>New taxonomy in bacterial strain CC-CFT640, isolated from vineyard.</title>
        <authorList>
            <person name="Lin S.-Y."/>
            <person name="Tsai C.-F."/>
            <person name="Young C.-C."/>
        </authorList>
    </citation>
    <scope>NUCLEOTIDE SEQUENCE [LARGE SCALE GENOMIC DNA]</scope>
    <source>
        <strain evidence="2 3">CC-CFT640</strain>
    </source>
</reference>
<feature type="transmembrane region" description="Helical" evidence="1">
    <location>
        <begin position="99"/>
        <end position="118"/>
    </location>
</feature>
<evidence type="ECO:0000313" key="2">
    <source>
        <dbReference type="EMBL" id="TXL76751.1"/>
    </source>
</evidence>
<feature type="transmembrane region" description="Helical" evidence="1">
    <location>
        <begin position="58"/>
        <end position="78"/>
    </location>
</feature>
<organism evidence="2 3">
    <name type="scientific">Vineibacter terrae</name>
    <dbReference type="NCBI Taxonomy" id="2586908"/>
    <lineage>
        <taxon>Bacteria</taxon>
        <taxon>Pseudomonadati</taxon>
        <taxon>Pseudomonadota</taxon>
        <taxon>Alphaproteobacteria</taxon>
        <taxon>Hyphomicrobiales</taxon>
        <taxon>Vineibacter</taxon>
    </lineage>
</organism>
<evidence type="ECO:0000256" key="1">
    <source>
        <dbReference type="SAM" id="Phobius"/>
    </source>
</evidence>
<dbReference type="EMBL" id="VDUZ01000010">
    <property type="protein sequence ID" value="TXL76751.1"/>
    <property type="molecule type" value="Genomic_DNA"/>
</dbReference>
<keyword evidence="1" id="KW-1133">Transmembrane helix</keyword>
<keyword evidence="1" id="KW-0472">Membrane</keyword>
<dbReference type="Proteomes" id="UP000321638">
    <property type="component" value="Unassembled WGS sequence"/>
</dbReference>
<name>A0A5C8PPD7_9HYPH</name>
<sequence>MDGHDTASTQPEGHGRTLKARAIDEVRRFVILFIYLWILFGLFVLNERIVLQQRQIDFAAHGFAVINALVLAKVMLVAEDLNLGHWLDRRPLIYPILQDSLLFALLFIGFHVVEHVIIGLFKGEALKASVPYIGGGGWAGVLCVAVIFFFALMPYFALRNINRALGPGRLGALLFGTGAGAQPDR</sequence>
<dbReference type="RefSeq" id="WP_147847015.1">
    <property type="nucleotide sequence ID" value="NZ_VDUZ01000010.1"/>
</dbReference>
<keyword evidence="1" id="KW-0812">Transmembrane</keyword>
<protein>
    <submittedName>
        <fullName evidence="2">Uncharacterized protein</fullName>
    </submittedName>
</protein>